<dbReference type="PANTHER" id="PTHR30557:SF1">
    <property type="entry name" value="PHOSPHOMETHYLPYRIMIDINE SYNTHASE, CHLOROPLASTIC"/>
    <property type="match status" value="1"/>
</dbReference>
<feature type="binding site" evidence="10">
    <location>
        <position position="265"/>
    </location>
    <ligand>
        <name>substrate</name>
    </ligand>
</feature>
<dbReference type="GO" id="GO:0051539">
    <property type="term" value="F:4 iron, 4 sulfur cluster binding"/>
    <property type="evidence" value="ECO:0007669"/>
    <property type="project" value="UniProtKB-KW"/>
</dbReference>
<dbReference type="HAMAP" id="MF_00089">
    <property type="entry name" value="ThiC"/>
    <property type="match status" value="1"/>
</dbReference>
<dbReference type="GO" id="GO:0009229">
    <property type="term" value="P:thiamine diphosphate biosynthetic process"/>
    <property type="evidence" value="ECO:0007669"/>
    <property type="project" value="UniProtKB-UniRule"/>
</dbReference>
<feature type="binding site" evidence="10">
    <location>
        <position position="95"/>
    </location>
    <ligand>
        <name>substrate</name>
    </ligand>
</feature>
<evidence type="ECO:0000256" key="6">
    <source>
        <dbReference type="ARBA" id="ARBA00022977"/>
    </source>
</evidence>
<dbReference type="Pfam" id="PF01964">
    <property type="entry name" value="ThiC_Rad_SAM"/>
    <property type="match status" value="1"/>
</dbReference>
<proteinExistence type="inferred from homology"/>
<comment type="cofactor">
    <cofactor evidence="10">
        <name>[4Fe-4S] cluster</name>
        <dbReference type="ChEBI" id="CHEBI:49883"/>
    </cofactor>
    <text evidence="10">Binds 1 [4Fe-4S] cluster per subunit. The cluster is coordinated with 3 cysteines and an exchangeable S-adenosyl-L-methionine.</text>
</comment>
<keyword evidence="9 10" id="KW-0456">Lyase</keyword>
<evidence type="ECO:0000313" key="16">
    <source>
        <dbReference type="Proteomes" id="UP000324896"/>
    </source>
</evidence>
<feature type="binding site" evidence="10">
    <location>
        <position position="269"/>
    </location>
    <ligand>
        <name>Zn(2+)</name>
        <dbReference type="ChEBI" id="CHEBI:29105"/>
    </ligand>
</feature>
<feature type="binding site" evidence="10">
    <location>
        <position position="66"/>
    </location>
    <ligand>
        <name>substrate</name>
    </ligand>
</feature>
<feature type="binding site" evidence="10">
    <location>
        <position position="418"/>
    </location>
    <ligand>
        <name>[4Fe-4S] cluster</name>
        <dbReference type="ChEBI" id="CHEBI:49883"/>
        <note>4Fe-4S-S-AdoMet</note>
    </ligand>
</feature>
<name>A0A1G6M5P3_9FIRM</name>
<evidence type="ECO:0000256" key="10">
    <source>
        <dbReference type="HAMAP-Rule" id="MF_00089"/>
    </source>
</evidence>
<evidence type="ECO:0000256" key="3">
    <source>
        <dbReference type="ARBA" id="ARBA00022691"/>
    </source>
</evidence>
<dbReference type="EMBL" id="FNBJ01000020">
    <property type="protein sequence ID" value="SDF69260.1"/>
    <property type="molecule type" value="Genomic_DNA"/>
</dbReference>
<evidence type="ECO:0000256" key="5">
    <source>
        <dbReference type="ARBA" id="ARBA00022833"/>
    </source>
</evidence>
<comment type="function">
    <text evidence="1 10">Catalyzes the synthesis of the hydroxymethylpyrimidine phosphate (HMP-P) moiety of thiamine from aminoimidazole ribotide (AIR) in a radical S-adenosyl-L-methionine (SAM)-dependent reaction.</text>
</comment>
<comment type="pathway">
    <text evidence="10">Cofactor biosynthesis; thiamine diphosphate biosynthesis.</text>
</comment>
<evidence type="ECO:0000256" key="7">
    <source>
        <dbReference type="ARBA" id="ARBA00023004"/>
    </source>
</evidence>
<keyword evidence="2 10" id="KW-0004">4Fe-4S</keyword>
<feature type="binding site" evidence="10">
    <location>
        <begin position="185"/>
        <end position="187"/>
    </location>
    <ligand>
        <name>substrate</name>
    </ligand>
</feature>
<feature type="binding site" evidence="10">
    <location>
        <position position="333"/>
    </location>
    <ligand>
        <name>Zn(2+)</name>
        <dbReference type="ChEBI" id="CHEBI:29105"/>
    </ligand>
</feature>
<dbReference type="SFLD" id="SFLDF00407">
    <property type="entry name" value="phosphomethylpyrimidine_syntha"/>
    <property type="match status" value="1"/>
</dbReference>
<feature type="binding site" evidence="10">
    <location>
        <position position="124"/>
    </location>
    <ligand>
        <name>substrate</name>
    </ligand>
</feature>
<sequence>MTQMTKAINGEISKEMRMAAAEEGVAAEFICQGIAAGTIVIPANVNHKNLKAKAFGRGLKTKVNANFGTSEDYDSIEAELKKLEAAVKAGADAVMDLSTGDKIKETRAAILKNAEVPVGTVPIYQAAVETVKSGRGIIEMKVEELFEVIKAQVEEGVDFITVHCGLTLETLRHLAAEGRVTDIVSRGGSFMAAWMLHNNQENPLFKYYDRLLEICYKNDVTLSLGDALRPGSLADATDRAQIHELLVLGELVDRAREAEVQVMVEGPGHVPYDQIETNIKLQKELCKEAPFYVLGPLVTDIAAGYDHITAAIGGTAAAAAGADFLCYVTPAEHIGLPDIEDVREGVIACKIAAHAADIAKGVKGAKERDNQMAAARKKLDWEKQIELALAPEKLKESRAAHNQTLKEEDACTMCGSYCAMKIVDQQLS</sequence>
<evidence type="ECO:0000256" key="9">
    <source>
        <dbReference type="ARBA" id="ARBA00023239"/>
    </source>
</evidence>
<dbReference type="NCBIfam" id="TIGR00190">
    <property type="entry name" value="thiC"/>
    <property type="match status" value="1"/>
</dbReference>
<evidence type="ECO:0000256" key="4">
    <source>
        <dbReference type="ARBA" id="ARBA00022723"/>
    </source>
</evidence>
<dbReference type="Proteomes" id="UP000324896">
    <property type="component" value="Unassembled WGS sequence"/>
</dbReference>
<dbReference type="GO" id="GO:0009228">
    <property type="term" value="P:thiamine biosynthetic process"/>
    <property type="evidence" value="ECO:0007669"/>
    <property type="project" value="UniProtKB-UniRule"/>
</dbReference>
<feature type="binding site" evidence="10">
    <location>
        <begin position="226"/>
        <end position="229"/>
    </location>
    <ligand>
        <name>substrate</name>
    </ligand>
</feature>
<feature type="binding site" evidence="10">
    <location>
        <position position="163"/>
    </location>
    <ligand>
        <name>substrate</name>
    </ligand>
</feature>
<dbReference type="EC" id="4.1.99.17" evidence="10"/>
<dbReference type="GO" id="GO:0005829">
    <property type="term" value="C:cytosol"/>
    <property type="evidence" value="ECO:0007669"/>
    <property type="project" value="TreeGrafter"/>
</dbReference>
<feature type="binding site" evidence="10">
    <location>
        <position position="292"/>
    </location>
    <ligand>
        <name>substrate</name>
    </ligand>
</feature>
<dbReference type="RefSeq" id="WP_089720357.1">
    <property type="nucleotide sequence ID" value="NZ_FMYT01000007.1"/>
</dbReference>
<keyword evidence="7 10" id="KW-0408">Iron</keyword>
<dbReference type="Proteomes" id="UP000198612">
    <property type="component" value="Unassembled WGS sequence"/>
</dbReference>
<evidence type="ECO:0000256" key="2">
    <source>
        <dbReference type="ARBA" id="ARBA00022485"/>
    </source>
</evidence>
<evidence type="ECO:0000313" key="12">
    <source>
        <dbReference type="EMBL" id="SDF69260.1"/>
    </source>
</evidence>
<keyword evidence="3 10" id="KW-0949">S-adenosyl-L-methionine</keyword>
<dbReference type="Gene3D" id="3.20.20.540">
    <property type="entry name" value="Radical SAM ThiC family, central domain"/>
    <property type="match status" value="1"/>
</dbReference>
<feature type="binding site" evidence="10">
    <location>
        <position position="414"/>
    </location>
    <ligand>
        <name>[4Fe-4S] cluster</name>
        <dbReference type="ChEBI" id="CHEBI:49883"/>
        <note>4Fe-4S-S-AdoMet</note>
    </ligand>
</feature>
<dbReference type="Gene3D" id="6.10.250.620">
    <property type="match status" value="1"/>
</dbReference>
<evidence type="ECO:0000313" key="11">
    <source>
        <dbReference type="EMBL" id="SDC50872.1"/>
    </source>
</evidence>
<keyword evidence="4 10" id="KW-0479">Metal-binding</keyword>
<feature type="binding site" evidence="10">
    <location>
        <position position="411"/>
    </location>
    <ligand>
        <name>[4Fe-4S] cluster</name>
        <dbReference type="ChEBI" id="CHEBI:49883"/>
        <note>4Fe-4S-S-AdoMet</note>
    </ligand>
</feature>
<dbReference type="InterPro" id="IPR002817">
    <property type="entry name" value="ThiC/BzaA/B"/>
</dbReference>
<dbReference type="AlphaFoldDB" id="A0A1G6M5P3"/>
<gene>
    <name evidence="10" type="primary">thiC</name>
    <name evidence="11" type="ORF">SAMN04488597_107101</name>
    <name evidence="12" type="ORF">SAMN04488598_1208</name>
    <name evidence="13" type="ORF">SAMN04515652_1208</name>
</gene>
<dbReference type="Proteomes" id="UP000199519">
    <property type="component" value="Unassembled WGS sequence"/>
</dbReference>
<evidence type="ECO:0000313" key="14">
    <source>
        <dbReference type="Proteomes" id="UP000198612"/>
    </source>
</evidence>
<dbReference type="GO" id="GO:0008270">
    <property type="term" value="F:zinc ion binding"/>
    <property type="evidence" value="ECO:0007669"/>
    <property type="project" value="UniProtKB-UniRule"/>
</dbReference>
<evidence type="ECO:0000313" key="13">
    <source>
        <dbReference type="EMBL" id="SET04698.1"/>
    </source>
</evidence>
<dbReference type="SFLD" id="SFLDG01114">
    <property type="entry name" value="phosphomethylpyrimidine_syntha"/>
    <property type="match status" value="1"/>
</dbReference>
<keyword evidence="8 10" id="KW-0411">Iron-sulfur</keyword>
<dbReference type="InterPro" id="IPR037509">
    <property type="entry name" value="ThiC"/>
</dbReference>
<keyword evidence="15" id="KW-1185">Reference proteome</keyword>
<dbReference type="NCBIfam" id="NF009895">
    <property type="entry name" value="PRK13352.1"/>
    <property type="match status" value="1"/>
</dbReference>
<keyword evidence="6 10" id="KW-0784">Thiamine biosynthesis</keyword>
<dbReference type="EMBL" id="FMYT01000007">
    <property type="protein sequence ID" value="SDC50872.1"/>
    <property type="molecule type" value="Genomic_DNA"/>
</dbReference>
<reference evidence="14 15" key="1">
    <citation type="submission" date="2016-10" db="EMBL/GenBank/DDBJ databases">
        <authorList>
            <person name="Varghese N."/>
            <person name="Submissions S."/>
        </authorList>
    </citation>
    <scope>NUCLEOTIDE SEQUENCE [LARGE SCALE GENOMIC DNA]</scope>
    <source>
        <strain evidence="11 16">WG10</strain>
        <strain evidence="12 15">WG2</strain>
        <strain evidence="13 14">WG5</strain>
    </source>
</reference>
<dbReference type="PANTHER" id="PTHR30557">
    <property type="entry name" value="THIAMINE BIOSYNTHESIS PROTEIN THIC"/>
    <property type="match status" value="1"/>
</dbReference>
<dbReference type="EMBL" id="FOHG01000020">
    <property type="protein sequence ID" value="SET04698.1"/>
    <property type="molecule type" value="Genomic_DNA"/>
</dbReference>
<comment type="catalytic activity">
    <reaction evidence="10">
        <text>5-amino-1-(5-phospho-beta-D-ribosyl)imidazole + S-adenosyl-L-methionine = 4-amino-2-methyl-5-(phosphooxymethyl)pyrimidine + CO + 5'-deoxyadenosine + formate + L-methionine + 3 H(+)</text>
        <dbReference type="Rhea" id="RHEA:24840"/>
        <dbReference type="ChEBI" id="CHEBI:15378"/>
        <dbReference type="ChEBI" id="CHEBI:15740"/>
        <dbReference type="ChEBI" id="CHEBI:17245"/>
        <dbReference type="ChEBI" id="CHEBI:17319"/>
        <dbReference type="ChEBI" id="CHEBI:57844"/>
        <dbReference type="ChEBI" id="CHEBI:58354"/>
        <dbReference type="ChEBI" id="CHEBI:59789"/>
        <dbReference type="ChEBI" id="CHEBI:137981"/>
        <dbReference type="EC" id="4.1.99.17"/>
    </reaction>
</comment>
<dbReference type="GO" id="GO:0070284">
    <property type="term" value="F:phosphomethylpyrimidine synthase activity"/>
    <property type="evidence" value="ECO:0007669"/>
    <property type="project" value="UniProtKB-EC"/>
</dbReference>
<keyword evidence="5 10" id="KW-0862">Zinc</keyword>
<dbReference type="FunFam" id="3.20.20.540:FF:000001">
    <property type="entry name" value="Phosphomethylpyrimidine synthase"/>
    <property type="match status" value="1"/>
</dbReference>
<dbReference type="SFLD" id="SFLDS00113">
    <property type="entry name" value="Radical_SAM_Phosphomethylpyrim"/>
    <property type="match status" value="1"/>
</dbReference>
<organism evidence="11 16">
    <name type="scientific">Halanaerobium congolense</name>
    <dbReference type="NCBI Taxonomy" id="54121"/>
    <lineage>
        <taxon>Bacteria</taxon>
        <taxon>Bacillati</taxon>
        <taxon>Bacillota</taxon>
        <taxon>Clostridia</taxon>
        <taxon>Halanaerobiales</taxon>
        <taxon>Halanaerobiaceae</taxon>
        <taxon>Halanaerobium</taxon>
    </lineage>
</organism>
<evidence type="ECO:0000256" key="1">
    <source>
        <dbReference type="ARBA" id="ARBA00003175"/>
    </source>
</evidence>
<accession>A0A1G6M5P3</accession>
<dbReference type="InterPro" id="IPR038521">
    <property type="entry name" value="ThiC/Bza_core_dom"/>
</dbReference>
<evidence type="ECO:0000313" key="15">
    <source>
        <dbReference type="Proteomes" id="UP000199519"/>
    </source>
</evidence>
<comment type="similarity">
    <text evidence="10">Belongs to the ThiC family.</text>
</comment>
<protein>
    <recommendedName>
        <fullName evidence="10">Phosphomethylpyrimidine synthase</fullName>
        <ecNumber evidence="10">4.1.99.17</ecNumber>
    </recommendedName>
    <alternativeName>
        <fullName evidence="10">Hydroxymethylpyrimidine phosphate synthase</fullName>
        <shortName evidence="10">HMP-P synthase</shortName>
        <shortName evidence="10">HMP-phosphate synthase</shortName>
        <shortName evidence="10">HMPP synthase</shortName>
    </alternativeName>
    <alternativeName>
        <fullName evidence="10">Thiamine biosynthesis protein ThiC</fullName>
    </alternativeName>
</protein>
<dbReference type="UniPathway" id="UPA00060"/>
<evidence type="ECO:0000256" key="8">
    <source>
        <dbReference type="ARBA" id="ARBA00023014"/>
    </source>
</evidence>